<dbReference type="InterPro" id="IPR013705">
    <property type="entry name" value="Sterol_MeTrfase_C"/>
</dbReference>
<keyword evidence="9" id="KW-1185">Reference proteome</keyword>
<keyword evidence="3 5" id="KW-0949">S-adenosyl-L-methionine</keyword>
<dbReference type="EMBL" id="NBCO01000113">
    <property type="protein sequence ID" value="ORC81579.1"/>
    <property type="molecule type" value="Genomic_DNA"/>
</dbReference>
<evidence type="ECO:0000259" key="7">
    <source>
        <dbReference type="PROSITE" id="PS51685"/>
    </source>
</evidence>
<dbReference type="InterPro" id="IPR050447">
    <property type="entry name" value="Erg6_SMT_methyltransf"/>
</dbReference>
<name>A0A1X0NFC9_9TRYP</name>
<sequence length="361" mass="41022">MASGARDTLPLNIMRSRKADEVNRDISATADRFRQRYEGKEASVHGRKEETTTMVNEYYDLVTDFYEYGWGQNFHFAPAYSGETFYESLARHEFFLAYQAQFKPTDTVLDLGCGVGGPARNIVRFAGCNVMGVNNNEYQISRGRRHDTRLGMNSKINYVKTDFCDMCFGDNEYDGAYAIEATCHATDKVKCYSEVFRVIKPGSYFVLYEWCTTDKYDHSNEEHRRIRHGIELGDSLPDLETTHQVIKALEASGFIVEDSFDMVERFETGALKNTPWYGPLQGNYMTMSGLKATPLGRWVTNKMCRVLELFGVAPKGTYKATEILEEAAVNLVRGGELGIFTPSFFVKARKPLPGEKPQRKN</sequence>
<dbReference type="InterPro" id="IPR013216">
    <property type="entry name" value="Methyltransf_11"/>
</dbReference>
<dbReference type="GO" id="GO:0005783">
    <property type="term" value="C:endoplasmic reticulum"/>
    <property type="evidence" value="ECO:0007669"/>
    <property type="project" value="TreeGrafter"/>
</dbReference>
<dbReference type="CDD" id="cd02440">
    <property type="entry name" value="AdoMet_MTases"/>
    <property type="match status" value="1"/>
</dbReference>
<dbReference type="Proteomes" id="UP000192257">
    <property type="component" value="Unassembled WGS sequence"/>
</dbReference>
<evidence type="ECO:0000256" key="2">
    <source>
        <dbReference type="ARBA" id="ARBA00022679"/>
    </source>
</evidence>
<dbReference type="SUPFAM" id="SSF53335">
    <property type="entry name" value="S-adenosyl-L-methionine-dependent methyltransferases"/>
    <property type="match status" value="1"/>
</dbReference>
<dbReference type="InterPro" id="IPR029063">
    <property type="entry name" value="SAM-dependent_MTases_sf"/>
</dbReference>
<dbReference type="AlphaFoldDB" id="A0A1X0NFC9"/>
<dbReference type="EC" id="2.1.1.-" evidence="6"/>
<dbReference type="GeneID" id="39991513"/>
<dbReference type="Pfam" id="PF08498">
    <property type="entry name" value="Sterol_MT_C"/>
    <property type="match status" value="1"/>
</dbReference>
<dbReference type="PANTHER" id="PTHR44068">
    <property type="entry name" value="ZGC:194242"/>
    <property type="match status" value="1"/>
</dbReference>
<dbReference type="GO" id="GO:0016126">
    <property type="term" value="P:sterol biosynthetic process"/>
    <property type="evidence" value="ECO:0007669"/>
    <property type="project" value="TreeGrafter"/>
</dbReference>
<dbReference type="STRING" id="67003.A0A1X0NFC9"/>
<evidence type="ECO:0000256" key="4">
    <source>
        <dbReference type="ARBA" id="ARBA00038188"/>
    </source>
</evidence>
<dbReference type="VEuPathDB" id="TriTrypDB:TM35_001131050"/>
<accession>A0A1X0NFC9</accession>
<dbReference type="PROSITE" id="PS51685">
    <property type="entry name" value="SAM_MT_ERG6_SMT"/>
    <property type="match status" value="1"/>
</dbReference>
<dbReference type="PANTHER" id="PTHR44068:SF1">
    <property type="entry name" value="HYPOTHETICAL LOC100005854"/>
    <property type="match status" value="1"/>
</dbReference>
<evidence type="ECO:0000313" key="9">
    <source>
        <dbReference type="Proteomes" id="UP000192257"/>
    </source>
</evidence>
<reference evidence="8 9" key="1">
    <citation type="submission" date="2017-03" db="EMBL/GenBank/DDBJ databases">
        <title>An alternative strategy for trypanosome survival in the mammalian bloodstream revealed through genome and transcriptome analysis of the ubiquitous bovine parasite Trypanosoma (Megatrypanum) theileri.</title>
        <authorList>
            <person name="Kelly S."/>
            <person name="Ivens A."/>
            <person name="Mott A."/>
            <person name="O'Neill E."/>
            <person name="Emms D."/>
            <person name="Macleod O."/>
            <person name="Voorheis P."/>
            <person name="Matthews J."/>
            <person name="Matthews K."/>
            <person name="Carrington M."/>
        </authorList>
    </citation>
    <scope>NUCLEOTIDE SEQUENCE [LARGE SCALE GENOMIC DNA]</scope>
    <source>
        <strain evidence="8">Edinburgh</strain>
    </source>
</reference>
<feature type="domain" description="SAM-dependent methyltransferase Erg6/SMT-type" evidence="7">
    <location>
        <begin position="58"/>
        <end position="351"/>
    </location>
</feature>
<evidence type="ECO:0000256" key="1">
    <source>
        <dbReference type="ARBA" id="ARBA00022603"/>
    </source>
</evidence>
<evidence type="ECO:0000256" key="5">
    <source>
        <dbReference type="PROSITE-ProRule" id="PRU01022"/>
    </source>
</evidence>
<dbReference type="OrthoDB" id="4310724at2759"/>
<evidence type="ECO:0000256" key="6">
    <source>
        <dbReference type="RuleBase" id="RU362025"/>
    </source>
</evidence>
<dbReference type="FunFam" id="3.40.50.150:FF:000334">
    <property type="entry name" value="Methyltransferase"/>
    <property type="match status" value="1"/>
</dbReference>
<protein>
    <recommendedName>
        <fullName evidence="6">Methyltransferase</fullName>
        <ecNumber evidence="6">2.1.1.-</ecNumber>
    </recommendedName>
</protein>
<gene>
    <name evidence="8" type="ORF">TM35_001131050</name>
</gene>
<comment type="caution">
    <text evidence="8">The sequence shown here is derived from an EMBL/GenBank/DDBJ whole genome shotgun (WGS) entry which is preliminary data.</text>
</comment>
<keyword evidence="1 5" id="KW-0489">Methyltransferase</keyword>
<evidence type="ECO:0000313" key="8">
    <source>
        <dbReference type="EMBL" id="ORC81579.1"/>
    </source>
</evidence>
<dbReference type="GO" id="GO:0003838">
    <property type="term" value="F:sterol 24-C-methyltransferase activity"/>
    <property type="evidence" value="ECO:0007669"/>
    <property type="project" value="TreeGrafter"/>
</dbReference>
<comment type="similarity">
    <text evidence="4 5 6">Belongs to the class I-like SAM-binding methyltransferase superfamily. Erg6/SMT family.</text>
</comment>
<keyword evidence="2 5" id="KW-0808">Transferase</keyword>
<evidence type="ECO:0000256" key="3">
    <source>
        <dbReference type="ARBA" id="ARBA00022691"/>
    </source>
</evidence>
<organism evidence="8 9">
    <name type="scientific">Trypanosoma theileri</name>
    <dbReference type="NCBI Taxonomy" id="67003"/>
    <lineage>
        <taxon>Eukaryota</taxon>
        <taxon>Discoba</taxon>
        <taxon>Euglenozoa</taxon>
        <taxon>Kinetoplastea</taxon>
        <taxon>Metakinetoplastina</taxon>
        <taxon>Trypanosomatida</taxon>
        <taxon>Trypanosomatidae</taxon>
        <taxon>Trypanosoma</taxon>
    </lineage>
</organism>
<dbReference type="InterPro" id="IPR030384">
    <property type="entry name" value="MeTrfase_SMT"/>
</dbReference>
<dbReference type="Gene3D" id="3.40.50.150">
    <property type="entry name" value="Vaccinia Virus protein VP39"/>
    <property type="match status" value="1"/>
</dbReference>
<proteinExistence type="inferred from homology"/>
<dbReference type="RefSeq" id="XP_028876975.1">
    <property type="nucleotide sequence ID" value="XM_029031733.1"/>
</dbReference>
<dbReference type="GO" id="GO:0032259">
    <property type="term" value="P:methylation"/>
    <property type="evidence" value="ECO:0007669"/>
    <property type="project" value="UniProtKB-KW"/>
</dbReference>
<dbReference type="Pfam" id="PF08241">
    <property type="entry name" value="Methyltransf_11"/>
    <property type="match status" value="1"/>
</dbReference>